<gene>
    <name evidence="1" type="ORF">SAMN04488526_3055</name>
</gene>
<keyword evidence="2" id="KW-1185">Reference proteome</keyword>
<dbReference type="PANTHER" id="PTHR38436:SF1">
    <property type="entry name" value="ESTER CYCLASE"/>
    <property type="match status" value="1"/>
</dbReference>
<name>A0A1H7RFE3_9RHOB</name>
<dbReference type="STRING" id="188906.SAMN04488526_3055"/>
<protein>
    <submittedName>
        <fullName evidence="1">Predicted ester cyclase</fullName>
    </submittedName>
</protein>
<dbReference type="Gene3D" id="3.10.450.50">
    <property type="match status" value="2"/>
</dbReference>
<dbReference type="InterPro" id="IPR009959">
    <property type="entry name" value="Cyclase_SnoaL-like"/>
</dbReference>
<dbReference type="EMBL" id="FNZQ01000006">
    <property type="protein sequence ID" value="SEL58728.1"/>
    <property type="molecule type" value="Genomic_DNA"/>
</dbReference>
<accession>A0A1H7RFE3</accession>
<dbReference type="Pfam" id="PF07366">
    <property type="entry name" value="SnoaL"/>
    <property type="match status" value="2"/>
</dbReference>
<dbReference type="PANTHER" id="PTHR38436">
    <property type="entry name" value="POLYKETIDE CYCLASE SNOAL-LIKE DOMAIN"/>
    <property type="match status" value="1"/>
</dbReference>
<reference evidence="1 2" key="1">
    <citation type="submission" date="2016-10" db="EMBL/GenBank/DDBJ databases">
        <authorList>
            <person name="de Groot N.N."/>
        </authorList>
    </citation>
    <scope>NUCLEOTIDE SEQUENCE [LARGE SCALE GENOMIC DNA]</scope>
    <source>
        <strain evidence="1 2">DSM 14858</strain>
    </source>
</reference>
<proteinExistence type="predicted"/>
<dbReference type="GO" id="GO:0030638">
    <property type="term" value="P:polyketide metabolic process"/>
    <property type="evidence" value="ECO:0007669"/>
    <property type="project" value="InterPro"/>
</dbReference>
<dbReference type="SUPFAM" id="SSF54427">
    <property type="entry name" value="NTF2-like"/>
    <property type="match status" value="2"/>
</dbReference>
<dbReference type="Proteomes" id="UP000199283">
    <property type="component" value="Unassembled WGS sequence"/>
</dbReference>
<dbReference type="OrthoDB" id="1948945at2"/>
<evidence type="ECO:0000313" key="1">
    <source>
        <dbReference type="EMBL" id="SEL58728.1"/>
    </source>
</evidence>
<dbReference type="InterPro" id="IPR032710">
    <property type="entry name" value="NTF2-like_dom_sf"/>
</dbReference>
<organism evidence="1 2">
    <name type="scientific">Jannaschia helgolandensis</name>
    <dbReference type="NCBI Taxonomy" id="188906"/>
    <lineage>
        <taxon>Bacteria</taxon>
        <taxon>Pseudomonadati</taxon>
        <taxon>Pseudomonadota</taxon>
        <taxon>Alphaproteobacteria</taxon>
        <taxon>Rhodobacterales</taxon>
        <taxon>Roseobacteraceae</taxon>
        <taxon>Jannaschia</taxon>
    </lineage>
</organism>
<dbReference type="AlphaFoldDB" id="A0A1H7RFE3"/>
<dbReference type="RefSeq" id="WP_092764264.1">
    <property type="nucleotide sequence ID" value="NZ_FNZQ01000006.1"/>
</dbReference>
<sequence>MRPDDADFRLQAMQRLNDLARGQTDVIAHDATADASQPFGQSDAAGYATLMSDLRHALPDLERRDDIFLAGANRDDARWTASRPAQMVAATGAYVGTFRAPFAGIPPTNGVVTLTYGEAHHIEGGRIRQSWLVWDIAGLMMQAGCWPMAAPLGHAGLWPGPKGGQGLRMLPTDDTDSLDRVLAMHDALHRFDGRDLNSMPMEAWAKDFMYYAAGNIGASRGLSGFRAHHQIPFLRAFPDRVGAGHFVRLSDGPFAVTGGDVALTHTGADYMGIAATGRKLRMRVMDFYRLDDDGKIAENWLPNDTIGLMNQMGVDVMSRMRHLTGNPDTSLR</sequence>
<evidence type="ECO:0000313" key="2">
    <source>
        <dbReference type="Proteomes" id="UP000199283"/>
    </source>
</evidence>